<dbReference type="EMBL" id="JACHJW010000001">
    <property type="protein sequence ID" value="MBB4957044.1"/>
    <property type="molecule type" value="Genomic_DNA"/>
</dbReference>
<dbReference type="Pfam" id="PF14028">
    <property type="entry name" value="Lant_dehydr_C"/>
    <property type="match status" value="1"/>
</dbReference>
<accession>A0A7W7SLL4</accession>
<dbReference type="InterPro" id="IPR036551">
    <property type="entry name" value="Flavin_trans-like"/>
</dbReference>
<organism evidence="3 4">
    <name type="scientific">Micromonospora polyrhachis</name>
    <dbReference type="NCBI Taxonomy" id="1282883"/>
    <lineage>
        <taxon>Bacteria</taxon>
        <taxon>Bacillati</taxon>
        <taxon>Actinomycetota</taxon>
        <taxon>Actinomycetes</taxon>
        <taxon>Micromonosporales</taxon>
        <taxon>Micromonosporaceae</taxon>
        <taxon>Micromonospora</taxon>
    </lineage>
</organism>
<sequence length="490" mass="53369">MHDNAVSIIVCGASAAVLFPTYAMQLRQQLTDPLRVLLTHGAERFVKPSTIAFFADEVYASDDESFIPTEFARRSRVIAVLPATAHTLASAALGLAGSPAQTALLAASGPTLYFPSMNRAMWQRESTRRHVATLRADGHVVIDPVEAGVYENWQRSVVRAPALPAPAEVAQLIAAAAAEAGAGTEAGAAAAAAETGTEAATPIQSTSPDLLLVGDPEPSDPWLQYNAEVDWATPELYDALRTDVTELLGDGTVADFFFVHKPPGLRLRYRIDPADRPAVAGRVTTLLDDLCRRGLVRGWLPAVYEPEQRLFGGAESMRSVHQVFTADSLAWLGFHADQPAAGQRPTATWAMSLLMIRELLDALGITGWEDIDVWDRLGRYGQRMLDTEVADDARVARIAAALRRDWAEPERLREQLPPTGPQLLDRWAQSMATIGKEWWDGYFTSPDAEVGPRHAAAFTIIFHWNRARLPIGQQALITHTLGGRMTEATA</sequence>
<dbReference type="RefSeq" id="WP_184532800.1">
    <property type="nucleotide sequence ID" value="NZ_JACHJW010000001.1"/>
</dbReference>
<protein>
    <submittedName>
        <fullName evidence="3">Thiopeptide-type bacteriocin biosynthesis protein</fullName>
    </submittedName>
</protein>
<dbReference type="NCBIfam" id="TIGR03891">
    <property type="entry name" value="thiopep_ocin"/>
    <property type="match status" value="1"/>
</dbReference>
<dbReference type="Gene3D" id="3.40.50.1950">
    <property type="entry name" value="Flavin prenyltransferase-like"/>
    <property type="match status" value="1"/>
</dbReference>
<evidence type="ECO:0000313" key="4">
    <source>
        <dbReference type="Proteomes" id="UP000578819"/>
    </source>
</evidence>
<dbReference type="Proteomes" id="UP000578819">
    <property type="component" value="Unassembled WGS sequence"/>
</dbReference>
<dbReference type="GO" id="GO:0010181">
    <property type="term" value="F:FMN binding"/>
    <property type="evidence" value="ECO:0007669"/>
    <property type="project" value="TreeGrafter"/>
</dbReference>
<feature type="domain" description="Thiopeptide-type bacteriocin biosynthesis" evidence="2">
    <location>
        <begin position="236"/>
        <end position="481"/>
    </location>
</feature>
<dbReference type="SUPFAM" id="SSF52507">
    <property type="entry name" value="Homo-oligomeric flavin-containing Cys decarboxylases, HFCD"/>
    <property type="match status" value="1"/>
</dbReference>
<proteinExistence type="predicted"/>
<dbReference type="PANTHER" id="PTHR14359:SF6">
    <property type="entry name" value="PHOSPHOPANTOTHENOYLCYSTEINE DECARBOXYLASE"/>
    <property type="match status" value="1"/>
</dbReference>
<evidence type="ECO:0000313" key="3">
    <source>
        <dbReference type="EMBL" id="MBB4957044.1"/>
    </source>
</evidence>
<comment type="caution">
    <text evidence="3">The sequence shown here is derived from an EMBL/GenBank/DDBJ whole genome shotgun (WGS) entry which is preliminary data.</text>
</comment>
<name>A0A7W7SLL4_9ACTN</name>
<keyword evidence="4" id="KW-1185">Reference proteome</keyword>
<dbReference type="InterPro" id="IPR023809">
    <property type="entry name" value="Thiopep_bacteriocin_synth_dom"/>
</dbReference>
<dbReference type="GO" id="GO:0004633">
    <property type="term" value="F:phosphopantothenoylcysteine decarboxylase activity"/>
    <property type="evidence" value="ECO:0007669"/>
    <property type="project" value="TreeGrafter"/>
</dbReference>
<gene>
    <name evidence="3" type="ORF">FHR38_000777</name>
</gene>
<dbReference type="GO" id="GO:0015937">
    <property type="term" value="P:coenzyme A biosynthetic process"/>
    <property type="evidence" value="ECO:0007669"/>
    <property type="project" value="TreeGrafter"/>
</dbReference>
<evidence type="ECO:0000259" key="2">
    <source>
        <dbReference type="Pfam" id="PF14028"/>
    </source>
</evidence>
<evidence type="ECO:0000259" key="1">
    <source>
        <dbReference type="Pfam" id="PF02441"/>
    </source>
</evidence>
<reference evidence="3 4" key="1">
    <citation type="submission" date="2020-08" db="EMBL/GenBank/DDBJ databases">
        <title>Sequencing the genomes of 1000 actinobacteria strains.</title>
        <authorList>
            <person name="Klenk H.-P."/>
        </authorList>
    </citation>
    <scope>NUCLEOTIDE SEQUENCE [LARGE SCALE GENOMIC DNA]</scope>
    <source>
        <strain evidence="3 4">DSM 45886</strain>
    </source>
</reference>
<dbReference type="PANTHER" id="PTHR14359">
    <property type="entry name" value="HOMO-OLIGOMERIC FLAVIN CONTAINING CYS DECARBOXYLASE FAMILY"/>
    <property type="match status" value="1"/>
</dbReference>
<dbReference type="InterPro" id="IPR003382">
    <property type="entry name" value="Flavoprotein"/>
</dbReference>
<feature type="domain" description="Flavoprotein" evidence="1">
    <location>
        <begin position="6"/>
        <end position="148"/>
    </location>
</feature>
<dbReference type="GO" id="GO:0071513">
    <property type="term" value="C:phosphopantothenoylcysteine decarboxylase complex"/>
    <property type="evidence" value="ECO:0007669"/>
    <property type="project" value="TreeGrafter"/>
</dbReference>
<dbReference type="Pfam" id="PF02441">
    <property type="entry name" value="Flavoprotein"/>
    <property type="match status" value="1"/>
</dbReference>
<dbReference type="AlphaFoldDB" id="A0A7W7SLL4"/>